<organism evidence="14 15">
    <name type="scientific">Olivibacter domesticus</name>
    <name type="common">Pseudosphingobacterium domesticum</name>
    <dbReference type="NCBI Taxonomy" id="407022"/>
    <lineage>
        <taxon>Bacteria</taxon>
        <taxon>Pseudomonadati</taxon>
        <taxon>Bacteroidota</taxon>
        <taxon>Sphingobacteriia</taxon>
        <taxon>Sphingobacteriales</taxon>
        <taxon>Sphingobacteriaceae</taxon>
        <taxon>Olivibacter</taxon>
    </lineage>
</organism>
<comment type="catalytic activity">
    <reaction evidence="9 10 11">
        <text>adenosine(37) in tRNA + dimethylallyl diphosphate = N(6)-dimethylallyladenosine(37) in tRNA + diphosphate</text>
        <dbReference type="Rhea" id="RHEA:26482"/>
        <dbReference type="Rhea" id="RHEA-COMP:10162"/>
        <dbReference type="Rhea" id="RHEA-COMP:10375"/>
        <dbReference type="ChEBI" id="CHEBI:33019"/>
        <dbReference type="ChEBI" id="CHEBI:57623"/>
        <dbReference type="ChEBI" id="CHEBI:74411"/>
        <dbReference type="ChEBI" id="CHEBI:74415"/>
        <dbReference type="EC" id="2.5.1.75"/>
    </reaction>
</comment>
<dbReference type="GO" id="GO:0052381">
    <property type="term" value="F:tRNA dimethylallyltransferase activity"/>
    <property type="evidence" value="ECO:0007669"/>
    <property type="project" value="UniProtKB-UniRule"/>
</dbReference>
<keyword evidence="7 10" id="KW-0067">ATP-binding</keyword>
<keyword evidence="4 10" id="KW-0808">Transferase</keyword>
<dbReference type="InterPro" id="IPR018022">
    <property type="entry name" value="IPT"/>
</dbReference>
<keyword evidence="15" id="KW-1185">Reference proteome</keyword>
<feature type="region of interest" description="Interaction with substrate tRNA" evidence="10">
    <location>
        <begin position="117"/>
        <end position="121"/>
    </location>
</feature>
<evidence type="ECO:0000256" key="8">
    <source>
        <dbReference type="ARBA" id="ARBA00022842"/>
    </source>
</evidence>
<evidence type="ECO:0000256" key="9">
    <source>
        <dbReference type="ARBA" id="ARBA00049563"/>
    </source>
</evidence>
<gene>
    <name evidence="10" type="primary">miaA</name>
    <name evidence="14" type="ORF">SAMN05661044_05218</name>
</gene>
<comment type="similarity">
    <text evidence="3 10 13">Belongs to the IPP transferase family.</text>
</comment>
<dbReference type="InterPro" id="IPR027417">
    <property type="entry name" value="P-loop_NTPase"/>
</dbReference>
<feature type="site" description="Interaction with substrate tRNA" evidence="10">
    <location>
        <position position="59"/>
    </location>
</feature>
<evidence type="ECO:0000256" key="10">
    <source>
        <dbReference type="HAMAP-Rule" id="MF_00185"/>
    </source>
</evidence>
<dbReference type="GO" id="GO:0005524">
    <property type="term" value="F:ATP binding"/>
    <property type="evidence" value="ECO:0007669"/>
    <property type="project" value="UniProtKB-UniRule"/>
</dbReference>
<protein>
    <recommendedName>
        <fullName evidence="10">tRNA dimethylallyltransferase</fullName>
        <ecNumber evidence="10">2.5.1.75</ecNumber>
    </recommendedName>
    <alternativeName>
        <fullName evidence="10">Dimethylallyl diphosphate:tRNA dimethylallyltransferase</fullName>
        <shortName evidence="10">DMAPP:tRNA dimethylallyltransferase</shortName>
        <shortName evidence="10">DMATase</shortName>
    </alternativeName>
    <alternativeName>
        <fullName evidence="10">Isopentenyl-diphosphate:tRNA isopentenyltransferase</fullName>
        <shortName evidence="10">IPP transferase</shortName>
        <shortName evidence="10">IPPT</shortName>
        <shortName evidence="10">IPTase</shortName>
    </alternativeName>
</protein>
<dbReference type="STRING" id="407022.SAMN05661044_05218"/>
<evidence type="ECO:0000256" key="2">
    <source>
        <dbReference type="ARBA" id="ARBA00003213"/>
    </source>
</evidence>
<comment type="function">
    <text evidence="2 10 12">Catalyzes the transfer of a dimethylallyl group onto the adenine at position 37 in tRNAs that read codons beginning with uridine, leading to the formation of N6-(dimethylallyl)adenosine (i(6)A).</text>
</comment>
<evidence type="ECO:0000313" key="15">
    <source>
        <dbReference type="Proteomes" id="UP000199421"/>
    </source>
</evidence>
<reference evidence="15" key="1">
    <citation type="submission" date="2016-10" db="EMBL/GenBank/DDBJ databases">
        <authorList>
            <person name="Varghese N."/>
            <person name="Submissions S."/>
        </authorList>
    </citation>
    <scope>NUCLEOTIDE SEQUENCE [LARGE SCALE GENOMIC DNA]</scope>
    <source>
        <strain evidence="15">DSM 18733</strain>
    </source>
</reference>
<accession>A0A1H7YFR8</accession>
<comment type="cofactor">
    <cofactor evidence="1 10">
        <name>Mg(2+)</name>
        <dbReference type="ChEBI" id="CHEBI:18420"/>
    </cofactor>
</comment>
<dbReference type="NCBIfam" id="TIGR00174">
    <property type="entry name" value="miaA"/>
    <property type="match status" value="1"/>
</dbReference>
<dbReference type="PANTHER" id="PTHR11088">
    <property type="entry name" value="TRNA DIMETHYLALLYLTRANSFERASE"/>
    <property type="match status" value="1"/>
</dbReference>
<proteinExistence type="inferred from homology"/>
<evidence type="ECO:0000313" key="14">
    <source>
        <dbReference type="EMBL" id="SEM45096.1"/>
    </source>
</evidence>
<dbReference type="Pfam" id="PF01715">
    <property type="entry name" value="IPPT"/>
    <property type="match status" value="1"/>
</dbReference>
<dbReference type="HAMAP" id="MF_00185">
    <property type="entry name" value="IPP_trans"/>
    <property type="match status" value="1"/>
</dbReference>
<dbReference type="Gene3D" id="1.10.20.140">
    <property type="match status" value="1"/>
</dbReference>
<keyword evidence="8 10" id="KW-0460">Magnesium</keyword>
<feature type="site" description="Interaction with substrate tRNA" evidence="10">
    <location>
        <position position="81"/>
    </location>
</feature>
<evidence type="ECO:0000256" key="1">
    <source>
        <dbReference type="ARBA" id="ARBA00001946"/>
    </source>
</evidence>
<dbReference type="GO" id="GO:0006400">
    <property type="term" value="P:tRNA modification"/>
    <property type="evidence" value="ECO:0007669"/>
    <property type="project" value="TreeGrafter"/>
</dbReference>
<dbReference type="Gene3D" id="3.40.50.300">
    <property type="entry name" value="P-loop containing nucleotide triphosphate hydrolases"/>
    <property type="match status" value="1"/>
</dbReference>
<keyword evidence="6 10" id="KW-0547">Nucleotide-binding</keyword>
<dbReference type="SUPFAM" id="SSF52540">
    <property type="entry name" value="P-loop containing nucleoside triphosphate hydrolases"/>
    <property type="match status" value="1"/>
</dbReference>
<comment type="subunit">
    <text evidence="10">Monomer.</text>
</comment>
<evidence type="ECO:0000256" key="11">
    <source>
        <dbReference type="RuleBase" id="RU003783"/>
    </source>
</evidence>
<evidence type="ECO:0000256" key="4">
    <source>
        <dbReference type="ARBA" id="ARBA00022679"/>
    </source>
</evidence>
<evidence type="ECO:0000256" key="13">
    <source>
        <dbReference type="RuleBase" id="RU003785"/>
    </source>
</evidence>
<dbReference type="Proteomes" id="UP000199421">
    <property type="component" value="Unassembled WGS sequence"/>
</dbReference>
<evidence type="ECO:0000256" key="3">
    <source>
        <dbReference type="ARBA" id="ARBA00005842"/>
    </source>
</evidence>
<comment type="caution">
    <text evidence="10">Lacks conserved residue(s) required for the propagation of feature annotation.</text>
</comment>
<dbReference type="AlphaFoldDB" id="A0A1H7YFR8"/>
<dbReference type="EMBL" id="FOAF01000013">
    <property type="protein sequence ID" value="SEM45096.1"/>
    <property type="molecule type" value="Genomic_DNA"/>
</dbReference>
<evidence type="ECO:0000256" key="6">
    <source>
        <dbReference type="ARBA" id="ARBA00022741"/>
    </source>
</evidence>
<name>A0A1H7YFR8_OLID1</name>
<dbReference type="EC" id="2.5.1.75" evidence="10"/>
<evidence type="ECO:0000256" key="5">
    <source>
        <dbReference type="ARBA" id="ARBA00022694"/>
    </source>
</evidence>
<keyword evidence="5 10" id="KW-0819">tRNA processing</keyword>
<sequence length="259" mass="29980">MNIGTAKPSQDELAAAPHFFVNNLSIQENFSAGDFEKQALDQINALFNEHDVVVMVGGSGLFINAVCQGLDDLPKPLPGIRDQLNNLHQEKGLLYLQNELKIKDPDYYAEVDINNPQRVIRALEVYESTGKPFSYFRKDKPSNRPFHMLKIGLNTDREHLYNRINQRVDKMMEAGLLKEVQSLLPYRHYAPLLTVGYVELFDYLDGKVSFEEAIEKIKQHTRQFAKRQITWFRKDLNTVWFEPTQHADIIQFIKEKIAN</sequence>
<dbReference type="InterPro" id="IPR039657">
    <property type="entry name" value="Dimethylallyltransferase"/>
</dbReference>
<evidence type="ECO:0000256" key="7">
    <source>
        <dbReference type="ARBA" id="ARBA00022840"/>
    </source>
</evidence>
<dbReference type="PANTHER" id="PTHR11088:SF60">
    <property type="entry name" value="TRNA DIMETHYLALLYLTRANSFERASE"/>
    <property type="match status" value="1"/>
</dbReference>
<evidence type="ECO:0000256" key="12">
    <source>
        <dbReference type="RuleBase" id="RU003784"/>
    </source>
</evidence>